<proteinExistence type="predicted"/>
<dbReference type="EMBL" id="JANPWB010000009">
    <property type="protein sequence ID" value="KAJ1157019.1"/>
    <property type="molecule type" value="Genomic_DNA"/>
</dbReference>
<name>A0AAV7RW30_PLEWA</name>
<evidence type="ECO:0000313" key="2">
    <source>
        <dbReference type="Proteomes" id="UP001066276"/>
    </source>
</evidence>
<accession>A0AAV7RW30</accession>
<reference evidence="1" key="1">
    <citation type="journal article" date="2022" name="bioRxiv">
        <title>Sequencing and chromosome-scale assembly of the giantPleurodeles waltlgenome.</title>
        <authorList>
            <person name="Brown T."/>
            <person name="Elewa A."/>
            <person name="Iarovenko S."/>
            <person name="Subramanian E."/>
            <person name="Araus A.J."/>
            <person name="Petzold A."/>
            <person name="Susuki M."/>
            <person name="Suzuki K.-i.T."/>
            <person name="Hayashi T."/>
            <person name="Toyoda A."/>
            <person name="Oliveira C."/>
            <person name="Osipova E."/>
            <person name="Leigh N.D."/>
            <person name="Simon A."/>
            <person name="Yun M.H."/>
        </authorList>
    </citation>
    <scope>NUCLEOTIDE SEQUENCE</scope>
    <source>
        <strain evidence="1">20211129_DDA</strain>
        <tissue evidence="1">Liver</tissue>
    </source>
</reference>
<keyword evidence="2" id="KW-1185">Reference proteome</keyword>
<comment type="caution">
    <text evidence="1">The sequence shown here is derived from an EMBL/GenBank/DDBJ whole genome shotgun (WGS) entry which is preliminary data.</text>
</comment>
<organism evidence="1 2">
    <name type="scientific">Pleurodeles waltl</name>
    <name type="common">Iberian ribbed newt</name>
    <dbReference type="NCBI Taxonomy" id="8319"/>
    <lineage>
        <taxon>Eukaryota</taxon>
        <taxon>Metazoa</taxon>
        <taxon>Chordata</taxon>
        <taxon>Craniata</taxon>
        <taxon>Vertebrata</taxon>
        <taxon>Euteleostomi</taxon>
        <taxon>Amphibia</taxon>
        <taxon>Batrachia</taxon>
        <taxon>Caudata</taxon>
        <taxon>Salamandroidea</taxon>
        <taxon>Salamandridae</taxon>
        <taxon>Pleurodelinae</taxon>
        <taxon>Pleurodeles</taxon>
    </lineage>
</organism>
<dbReference type="Proteomes" id="UP001066276">
    <property type="component" value="Chromosome 5"/>
</dbReference>
<sequence length="80" mass="8682">MKDKLPPMVSKQSTMDKYAQIGAFVPAAVAVTSDVPDNVTLLAAIKQSQDALEVQIGAVDSDINLLWQDLRKAVKRIAED</sequence>
<protein>
    <submittedName>
        <fullName evidence="1">Uncharacterized protein</fullName>
    </submittedName>
</protein>
<evidence type="ECO:0000313" key="1">
    <source>
        <dbReference type="EMBL" id="KAJ1157019.1"/>
    </source>
</evidence>
<dbReference type="AlphaFoldDB" id="A0AAV7RW30"/>
<gene>
    <name evidence="1" type="ORF">NDU88_009735</name>
</gene>